<dbReference type="EMBL" id="JBANRG010000054">
    <property type="protein sequence ID" value="KAK7443571.1"/>
    <property type="molecule type" value="Genomic_DNA"/>
</dbReference>
<name>A0ABR1IZM7_9AGAR</name>
<proteinExistence type="predicted"/>
<evidence type="ECO:0000313" key="3">
    <source>
        <dbReference type="Proteomes" id="UP001498398"/>
    </source>
</evidence>
<keyword evidence="3" id="KW-1185">Reference proteome</keyword>
<evidence type="ECO:0000313" key="2">
    <source>
        <dbReference type="EMBL" id="KAK7443571.1"/>
    </source>
</evidence>
<feature type="compositionally biased region" description="Basic residues" evidence="1">
    <location>
        <begin position="8"/>
        <end position="23"/>
    </location>
</feature>
<feature type="region of interest" description="Disordered" evidence="1">
    <location>
        <begin position="1"/>
        <end position="80"/>
    </location>
</feature>
<gene>
    <name evidence="2" type="ORF">VKT23_015744</name>
</gene>
<organism evidence="2 3">
    <name type="scientific">Marasmiellus scandens</name>
    <dbReference type="NCBI Taxonomy" id="2682957"/>
    <lineage>
        <taxon>Eukaryota</taxon>
        <taxon>Fungi</taxon>
        <taxon>Dikarya</taxon>
        <taxon>Basidiomycota</taxon>
        <taxon>Agaricomycotina</taxon>
        <taxon>Agaricomycetes</taxon>
        <taxon>Agaricomycetidae</taxon>
        <taxon>Agaricales</taxon>
        <taxon>Marasmiineae</taxon>
        <taxon>Omphalotaceae</taxon>
        <taxon>Marasmiellus</taxon>
    </lineage>
</organism>
<protein>
    <submittedName>
        <fullName evidence="2">Uncharacterized protein</fullName>
    </submittedName>
</protein>
<feature type="region of interest" description="Disordered" evidence="1">
    <location>
        <begin position="399"/>
        <end position="426"/>
    </location>
</feature>
<feature type="compositionally biased region" description="Basic and acidic residues" evidence="1">
    <location>
        <begin position="53"/>
        <end position="62"/>
    </location>
</feature>
<reference evidence="2 3" key="1">
    <citation type="submission" date="2024-01" db="EMBL/GenBank/DDBJ databases">
        <title>A draft genome for the cacao thread blight pathogen Marasmiellus scandens.</title>
        <authorList>
            <person name="Baruah I.K."/>
            <person name="Leung J."/>
            <person name="Bukari Y."/>
            <person name="Amoako-Attah I."/>
            <person name="Meinhardt L.W."/>
            <person name="Bailey B.A."/>
            <person name="Cohen S.P."/>
        </authorList>
    </citation>
    <scope>NUCLEOTIDE SEQUENCE [LARGE SCALE GENOMIC DNA]</scope>
    <source>
        <strain evidence="2 3">GH-19</strain>
    </source>
</reference>
<feature type="compositionally biased region" description="Low complexity" evidence="1">
    <location>
        <begin position="63"/>
        <end position="75"/>
    </location>
</feature>
<evidence type="ECO:0000256" key="1">
    <source>
        <dbReference type="SAM" id="MobiDB-lite"/>
    </source>
</evidence>
<comment type="caution">
    <text evidence="2">The sequence shown here is derived from an EMBL/GenBank/DDBJ whole genome shotgun (WGS) entry which is preliminary data.</text>
</comment>
<sequence length="426" mass="47080">MPGPSNGNKKKRKSQGKAQRKKGAVSNQPTVTTSTGQGQGDASCSPSPGPVVKENDKDRRCSDISFSSSSDSYDSPNRLRTPFIDGRDELLLNRDSEALNSVDVLDLDERLKGLQVGDVDGDGGGKLWEGVYESESQIPVMHLDDLVSFDDAYAYDGYEPLPLQDQDQAQYKERDQTHGPALDIFPQQPYIHDPGNGPRVRDTRAFLASAYFAQAPALDDPLCAEFAQEEVLQMLQTVLPDEMALILWYNKSRATSRICPACQRLYRLGDVLPDHKELMDSAEEESGSEYEREPGYSIEPSIPHPQLVREQQLSGICSTICFILASFNQFDPRGTKAAWGHTAEEIDEESWAVLNDRSAMPSGEGQSIARSLAMLVRMTRLPDLGLAQLCFPEVDWEGGEERKCDSEGDGKKAEEGLEKDISVKVI</sequence>
<feature type="compositionally biased region" description="Polar residues" evidence="1">
    <location>
        <begin position="25"/>
        <end position="46"/>
    </location>
</feature>
<dbReference type="Proteomes" id="UP001498398">
    <property type="component" value="Unassembled WGS sequence"/>
</dbReference>
<accession>A0ABR1IZM7</accession>